<protein>
    <submittedName>
        <fullName evidence="3">DUF3857 domain-containing protein</fullName>
    </submittedName>
</protein>
<dbReference type="EMBL" id="JAEDAH010000047">
    <property type="protein sequence ID" value="MCA6063922.1"/>
    <property type="molecule type" value="Genomic_DNA"/>
</dbReference>
<evidence type="ECO:0000313" key="3">
    <source>
        <dbReference type="EMBL" id="MCA6063922.1"/>
    </source>
</evidence>
<feature type="signal peptide" evidence="1">
    <location>
        <begin position="1"/>
        <end position="26"/>
    </location>
</feature>
<reference evidence="3 4" key="1">
    <citation type="submission" date="2020-12" db="EMBL/GenBank/DDBJ databases">
        <title>Novel Thalassolituus-related marine hydrocarbonoclastic bacteria mediated algae-derived hydrocarbons mineralization in twilight zone of the northern South China Sea.</title>
        <authorList>
            <person name="Dong C."/>
        </authorList>
    </citation>
    <scope>NUCLEOTIDE SEQUENCE [LARGE SCALE GENOMIC DNA]</scope>
    <source>
        <strain evidence="3 4">IMCC1826</strain>
    </source>
</reference>
<dbReference type="InterPro" id="IPR024618">
    <property type="entry name" value="DUF3857"/>
</dbReference>
<keyword evidence="4" id="KW-1185">Reference proteome</keyword>
<gene>
    <name evidence="3" type="ORF">I9W95_09910</name>
</gene>
<evidence type="ECO:0000259" key="2">
    <source>
        <dbReference type="Pfam" id="PF12969"/>
    </source>
</evidence>
<name>A0ABS7ZQC8_9GAMM</name>
<feature type="domain" description="DUF3857" evidence="2">
    <location>
        <begin position="78"/>
        <end position="203"/>
    </location>
</feature>
<accession>A0ABS7ZQC8</accession>
<dbReference type="Pfam" id="PF12969">
    <property type="entry name" value="DUF3857"/>
    <property type="match status" value="1"/>
</dbReference>
<evidence type="ECO:0000313" key="4">
    <source>
        <dbReference type="Proteomes" id="UP000714380"/>
    </source>
</evidence>
<organism evidence="3 4">
    <name type="scientific">Thalassolituus marinus</name>
    <dbReference type="NCBI Taxonomy" id="671053"/>
    <lineage>
        <taxon>Bacteria</taxon>
        <taxon>Pseudomonadati</taxon>
        <taxon>Pseudomonadota</taxon>
        <taxon>Gammaproteobacteria</taxon>
        <taxon>Oceanospirillales</taxon>
        <taxon>Oceanospirillaceae</taxon>
        <taxon>Thalassolituus</taxon>
    </lineage>
</organism>
<keyword evidence="1" id="KW-0732">Signal</keyword>
<feature type="chain" id="PRO_5045444800" evidence="1">
    <location>
        <begin position="27"/>
        <end position="208"/>
    </location>
</feature>
<sequence>MRSHYLSLLAFSLISLATFFSPSARAEAASGFSLGPIPQWVTPVTYTAGIQPQGGRGGIDYLLVEAQRRAGDATQPRQTFRRFRERILNQAGLDEESELYLYHNQEYQQLTLHQVDVIRDDQVINKLDSLVINSFRAEDRAGSLIYDGAIRTHLIIDDLRIGDELEYSYTTSGSNPVYQQLYSVGLKVSWGVPVNQVYYRVLWQGRNH</sequence>
<comment type="caution">
    <text evidence="3">The sequence shown here is derived from an EMBL/GenBank/DDBJ whole genome shotgun (WGS) entry which is preliminary data.</text>
</comment>
<dbReference type="Proteomes" id="UP000714380">
    <property type="component" value="Unassembled WGS sequence"/>
</dbReference>
<dbReference type="Gene3D" id="2.60.40.3140">
    <property type="match status" value="1"/>
</dbReference>
<evidence type="ECO:0000256" key="1">
    <source>
        <dbReference type="SAM" id="SignalP"/>
    </source>
</evidence>
<proteinExistence type="predicted"/>
<dbReference type="RefSeq" id="WP_225674401.1">
    <property type="nucleotide sequence ID" value="NZ_JAEDAH010000047.1"/>
</dbReference>